<reference evidence="1" key="1">
    <citation type="journal article" date="2020" name="Stud. Mycol.">
        <title>101 Dothideomycetes genomes: a test case for predicting lifestyles and emergence of pathogens.</title>
        <authorList>
            <person name="Haridas S."/>
            <person name="Albert R."/>
            <person name="Binder M."/>
            <person name="Bloem J."/>
            <person name="Labutti K."/>
            <person name="Salamov A."/>
            <person name="Andreopoulos B."/>
            <person name="Baker S."/>
            <person name="Barry K."/>
            <person name="Bills G."/>
            <person name="Bluhm B."/>
            <person name="Cannon C."/>
            <person name="Castanera R."/>
            <person name="Culley D."/>
            <person name="Daum C."/>
            <person name="Ezra D."/>
            <person name="Gonzalez J."/>
            <person name="Henrissat B."/>
            <person name="Kuo A."/>
            <person name="Liang C."/>
            <person name="Lipzen A."/>
            <person name="Lutzoni F."/>
            <person name="Magnuson J."/>
            <person name="Mondo S."/>
            <person name="Nolan M."/>
            <person name="Ohm R."/>
            <person name="Pangilinan J."/>
            <person name="Park H.-J."/>
            <person name="Ramirez L."/>
            <person name="Alfaro M."/>
            <person name="Sun H."/>
            <person name="Tritt A."/>
            <person name="Yoshinaga Y."/>
            <person name="Zwiers L.-H."/>
            <person name="Turgeon B."/>
            <person name="Goodwin S."/>
            <person name="Spatafora J."/>
            <person name="Crous P."/>
            <person name="Grigoriev I."/>
        </authorList>
    </citation>
    <scope>NUCLEOTIDE SEQUENCE</scope>
    <source>
        <strain evidence="1">ATCC 200398</strain>
    </source>
</reference>
<gene>
    <name evidence="1" type="ORF">BDR25DRAFT_381794</name>
</gene>
<dbReference type="EMBL" id="MU003540">
    <property type="protein sequence ID" value="KAF2464120.1"/>
    <property type="molecule type" value="Genomic_DNA"/>
</dbReference>
<accession>A0ACB6QDA3</accession>
<name>A0ACB6QDA3_9PLEO</name>
<dbReference type="Proteomes" id="UP000799755">
    <property type="component" value="Unassembled WGS sequence"/>
</dbReference>
<organism evidence="1 2">
    <name type="scientific">Lindgomyces ingoldianus</name>
    <dbReference type="NCBI Taxonomy" id="673940"/>
    <lineage>
        <taxon>Eukaryota</taxon>
        <taxon>Fungi</taxon>
        <taxon>Dikarya</taxon>
        <taxon>Ascomycota</taxon>
        <taxon>Pezizomycotina</taxon>
        <taxon>Dothideomycetes</taxon>
        <taxon>Pleosporomycetidae</taxon>
        <taxon>Pleosporales</taxon>
        <taxon>Lindgomycetaceae</taxon>
        <taxon>Lindgomyces</taxon>
    </lineage>
</organism>
<comment type="caution">
    <text evidence="1">The sequence shown here is derived from an EMBL/GenBank/DDBJ whole genome shotgun (WGS) entry which is preliminary data.</text>
</comment>
<sequence length="101" mass="11247">MMICDFVECFHYHDVRVHGSRPVLTGAAAEPTFAELSSIDMSRLLSSDILDRNRLEEVGIACRDVGSFYAVNNEIPDHVCHGTFEDIACIARRGRSGSPYQ</sequence>
<evidence type="ECO:0000313" key="1">
    <source>
        <dbReference type="EMBL" id="KAF2464120.1"/>
    </source>
</evidence>
<proteinExistence type="predicted"/>
<evidence type="ECO:0000313" key="2">
    <source>
        <dbReference type="Proteomes" id="UP000799755"/>
    </source>
</evidence>
<protein>
    <submittedName>
        <fullName evidence="1">Uncharacterized protein</fullName>
    </submittedName>
</protein>
<keyword evidence="2" id="KW-1185">Reference proteome</keyword>